<sequence length="360" mass="39123">MKAVEAHPLAICRFRPDEGGTVSSSLRVGLAPLSGHMRSKAYVEVTQVAVPYKAIEKLLLDGQEDAGVTEMSRRRLLAGEGFGLEDQGQITKAANIHPRSVGGNKRVTKTARAAYLCAGNHLLKVAYFNATPAPHTETANLPALLTANVLERFNGVLEPERLVDGVVNLTGELPIKGIGTRIRDFDTVNSDSYKESGETAPRQVTGWQVGDGHGNNSVILEQDPDDLDFPLIRADLDGVGELTFRDMMASQKLDGLIQKFAQMIKADPVNGEEAVERALYGIKVDYDHNCQVLYRKVHELTAVHQRPMDGASINDVSAHFELNSAFTSLVPVSELGLQLVTIVSVKLLESLTHQPDPAQT</sequence>
<protein>
    <submittedName>
        <fullName evidence="1">Uncharacterized protein</fullName>
    </submittedName>
</protein>
<dbReference type="EMBL" id="CP033219">
    <property type="protein sequence ID" value="AZV78276.1"/>
    <property type="molecule type" value="Genomic_DNA"/>
</dbReference>
<dbReference type="OrthoDB" id="7792149at2"/>
<evidence type="ECO:0000313" key="2">
    <source>
        <dbReference type="Proteomes" id="UP000283063"/>
    </source>
</evidence>
<dbReference type="KEGG" id="sedi:EBB79_10565"/>
<name>A0A3T0N2M0_9RHOB</name>
<keyword evidence="2" id="KW-1185">Reference proteome</keyword>
<evidence type="ECO:0000313" key="1">
    <source>
        <dbReference type="EMBL" id="AZV78276.1"/>
    </source>
</evidence>
<reference evidence="1 2" key="1">
    <citation type="submission" date="2018-10" db="EMBL/GenBank/DDBJ databases">
        <title>Parasedimentitalea marina sp. nov., a psychrophilic bacterium isolated from deep seawater of the New Britain Trench.</title>
        <authorList>
            <person name="Cao J."/>
        </authorList>
    </citation>
    <scope>NUCLEOTIDE SEQUENCE [LARGE SCALE GENOMIC DNA]</scope>
    <source>
        <strain evidence="1 2">W43</strain>
    </source>
</reference>
<proteinExistence type="predicted"/>
<dbReference type="RefSeq" id="WP_127748835.1">
    <property type="nucleotide sequence ID" value="NZ_CP033219.1"/>
</dbReference>
<dbReference type="Proteomes" id="UP000283063">
    <property type="component" value="Chromosome"/>
</dbReference>
<organism evidence="1 2">
    <name type="scientific">Parasedimentitalea marina</name>
    <dbReference type="NCBI Taxonomy" id="2483033"/>
    <lineage>
        <taxon>Bacteria</taxon>
        <taxon>Pseudomonadati</taxon>
        <taxon>Pseudomonadota</taxon>
        <taxon>Alphaproteobacteria</taxon>
        <taxon>Rhodobacterales</taxon>
        <taxon>Paracoccaceae</taxon>
        <taxon>Parasedimentitalea</taxon>
    </lineage>
</organism>
<gene>
    <name evidence="1" type="ORF">EBB79_10565</name>
</gene>
<dbReference type="AlphaFoldDB" id="A0A3T0N2M0"/>
<accession>A0A3T0N2M0</accession>